<name>A0A183GKC9_HELPZ</name>
<organism evidence="3 4">
    <name type="scientific">Heligmosomoides polygyrus</name>
    <name type="common">Parasitic roundworm</name>
    <dbReference type="NCBI Taxonomy" id="6339"/>
    <lineage>
        <taxon>Eukaryota</taxon>
        <taxon>Metazoa</taxon>
        <taxon>Ecdysozoa</taxon>
        <taxon>Nematoda</taxon>
        <taxon>Chromadorea</taxon>
        <taxon>Rhabditida</taxon>
        <taxon>Rhabditina</taxon>
        <taxon>Rhabditomorpha</taxon>
        <taxon>Strongyloidea</taxon>
        <taxon>Heligmosomidae</taxon>
        <taxon>Heligmosomoides</taxon>
    </lineage>
</organism>
<dbReference type="EMBL" id="UZAH01034726">
    <property type="protein sequence ID" value="VDP36894.1"/>
    <property type="molecule type" value="Genomic_DNA"/>
</dbReference>
<evidence type="ECO:0000313" key="4">
    <source>
        <dbReference type="WBParaSite" id="HPBE_0002314801-mRNA-1"/>
    </source>
</evidence>
<reference evidence="4" key="2">
    <citation type="submission" date="2019-09" db="UniProtKB">
        <authorList>
            <consortium name="WormBaseParasite"/>
        </authorList>
    </citation>
    <scope>IDENTIFICATION</scope>
</reference>
<sequence length="113" mass="13354">MNTGRGAKFTEKVTVERSIRCSPPELAHYSVDTRRYLEDQILDGEGGDVQSIYRPGESVSYYPDRIRNRGYAGDMPDSDVEEEHDVRNYHDHVAVEERRRLRKDRRAERYQDY</sequence>
<dbReference type="AlphaFoldDB" id="A0A183GKC9"/>
<dbReference type="WBParaSite" id="HPBE_0002314801-mRNA-1">
    <property type="protein sequence ID" value="HPBE_0002314801-mRNA-1"/>
    <property type="gene ID" value="HPBE_0002314801"/>
</dbReference>
<evidence type="ECO:0000256" key="1">
    <source>
        <dbReference type="SAM" id="MobiDB-lite"/>
    </source>
</evidence>
<reference evidence="2 3" key="1">
    <citation type="submission" date="2018-11" db="EMBL/GenBank/DDBJ databases">
        <authorList>
            <consortium name="Pathogen Informatics"/>
        </authorList>
    </citation>
    <scope>NUCLEOTIDE SEQUENCE [LARGE SCALE GENOMIC DNA]</scope>
</reference>
<accession>A0A3P8DXS5</accession>
<evidence type="ECO:0000313" key="3">
    <source>
        <dbReference type="Proteomes" id="UP000050761"/>
    </source>
</evidence>
<feature type="region of interest" description="Disordered" evidence="1">
    <location>
        <begin position="70"/>
        <end position="89"/>
    </location>
</feature>
<keyword evidence="3" id="KW-1185">Reference proteome</keyword>
<evidence type="ECO:0000313" key="2">
    <source>
        <dbReference type="EMBL" id="VDP36894.1"/>
    </source>
</evidence>
<protein>
    <submittedName>
        <fullName evidence="4">ASCC2</fullName>
    </submittedName>
</protein>
<dbReference type="Proteomes" id="UP000050761">
    <property type="component" value="Unassembled WGS sequence"/>
</dbReference>
<proteinExistence type="predicted"/>
<accession>A0A183GKC9</accession>
<dbReference type="OrthoDB" id="5824098at2759"/>
<gene>
    <name evidence="2" type="ORF">HPBE_LOCUS23147</name>
</gene>